<dbReference type="GO" id="GO:0005783">
    <property type="term" value="C:endoplasmic reticulum"/>
    <property type="evidence" value="ECO:0007669"/>
    <property type="project" value="TreeGrafter"/>
</dbReference>
<dbReference type="Pfam" id="PF05241">
    <property type="entry name" value="EBP"/>
    <property type="match status" value="2"/>
</dbReference>
<feature type="transmembrane region" description="Helical" evidence="7">
    <location>
        <begin position="91"/>
        <end position="110"/>
    </location>
</feature>
<dbReference type="AlphaFoldDB" id="A0A5J9VTC7"/>
<dbReference type="Gramene" id="TVU39429">
    <property type="protein sequence ID" value="TVU39429"/>
    <property type="gene ID" value="EJB05_12848"/>
</dbReference>
<keyword evidence="3 5" id="KW-1133">Transmembrane helix</keyword>
<name>A0A5J9VTC7_9POAL</name>
<feature type="transmembrane region" description="Helical" evidence="7">
    <location>
        <begin position="332"/>
        <end position="353"/>
    </location>
</feature>
<feature type="transmembrane region" description="Helical" evidence="7">
    <location>
        <begin position="6"/>
        <end position="23"/>
    </location>
</feature>
<keyword evidence="4 5" id="KW-0472">Membrane</keyword>
<feature type="domain" description="EXPERA" evidence="8">
    <location>
        <begin position="8"/>
        <end position="137"/>
    </location>
</feature>
<feature type="region of interest" description="Disordered" evidence="6">
    <location>
        <begin position="206"/>
        <end position="232"/>
    </location>
</feature>
<dbReference type="Proteomes" id="UP000324897">
    <property type="component" value="Chromosome 4"/>
</dbReference>
<evidence type="ECO:0000256" key="5">
    <source>
        <dbReference type="PROSITE-ProRule" id="PRU01087"/>
    </source>
</evidence>
<evidence type="ECO:0000256" key="1">
    <source>
        <dbReference type="ARBA" id="ARBA00004141"/>
    </source>
</evidence>
<dbReference type="OrthoDB" id="433124at2759"/>
<evidence type="ECO:0000256" key="6">
    <source>
        <dbReference type="SAM" id="MobiDB-lite"/>
    </source>
</evidence>
<dbReference type="InterPro" id="IPR033118">
    <property type="entry name" value="EXPERA"/>
</dbReference>
<feature type="transmembrane region" description="Helical" evidence="7">
    <location>
        <begin position="122"/>
        <end position="142"/>
    </location>
</feature>
<dbReference type="InterPro" id="IPR051987">
    <property type="entry name" value="Sigma-2_receptor-like"/>
</dbReference>
<evidence type="ECO:0000259" key="8">
    <source>
        <dbReference type="PROSITE" id="PS51751"/>
    </source>
</evidence>
<organism evidence="9 10">
    <name type="scientific">Eragrostis curvula</name>
    <name type="common">weeping love grass</name>
    <dbReference type="NCBI Taxonomy" id="38414"/>
    <lineage>
        <taxon>Eukaryota</taxon>
        <taxon>Viridiplantae</taxon>
        <taxon>Streptophyta</taxon>
        <taxon>Embryophyta</taxon>
        <taxon>Tracheophyta</taxon>
        <taxon>Spermatophyta</taxon>
        <taxon>Magnoliopsida</taxon>
        <taxon>Liliopsida</taxon>
        <taxon>Poales</taxon>
        <taxon>Poaceae</taxon>
        <taxon>PACMAD clade</taxon>
        <taxon>Chloridoideae</taxon>
        <taxon>Eragrostideae</taxon>
        <taxon>Eragrostidinae</taxon>
        <taxon>Eragrostis</taxon>
    </lineage>
</organism>
<reference evidence="9 10" key="1">
    <citation type="journal article" date="2019" name="Sci. Rep.">
        <title>A high-quality genome of Eragrostis curvula grass provides insights into Poaceae evolution and supports new strategies to enhance forage quality.</title>
        <authorList>
            <person name="Carballo J."/>
            <person name="Santos B.A.C.M."/>
            <person name="Zappacosta D."/>
            <person name="Garbus I."/>
            <person name="Selva J.P."/>
            <person name="Gallo C.A."/>
            <person name="Diaz A."/>
            <person name="Albertini E."/>
            <person name="Caccamo M."/>
            <person name="Echenique V."/>
        </authorList>
    </citation>
    <scope>NUCLEOTIDE SEQUENCE [LARGE SCALE GENOMIC DNA]</scope>
    <source>
        <strain evidence="10">cv. Victoria</strain>
        <tissue evidence="9">Leaf</tissue>
    </source>
</reference>
<dbReference type="PANTHER" id="PTHR31204:SF1">
    <property type="entry name" value="SIGMA INTRACELLULAR RECEPTOR 2"/>
    <property type="match status" value="1"/>
</dbReference>
<dbReference type="GO" id="GO:0016020">
    <property type="term" value="C:membrane"/>
    <property type="evidence" value="ECO:0007669"/>
    <property type="project" value="UniProtKB-SubCell"/>
</dbReference>
<protein>
    <recommendedName>
        <fullName evidence="8">EXPERA domain-containing protein</fullName>
    </recommendedName>
</protein>
<dbReference type="EMBL" id="RWGY01000007">
    <property type="protein sequence ID" value="TVU39429.1"/>
    <property type="molecule type" value="Genomic_DNA"/>
</dbReference>
<feature type="transmembrane region" description="Helical" evidence="7">
    <location>
        <begin position="359"/>
        <end position="379"/>
    </location>
</feature>
<keyword evidence="10" id="KW-1185">Reference proteome</keyword>
<comment type="caution">
    <text evidence="9">The sequence shown here is derived from an EMBL/GenBank/DDBJ whole genome shotgun (WGS) entry which is preliminary data.</text>
</comment>
<accession>A0A5J9VTC7</accession>
<dbReference type="PANTHER" id="PTHR31204">
    <property type="entry name" value="SIGMA INTRACELLULAR RECEPTOR 2"/>
    <property type="match status" value="1"/>
</dbReference>
<feature type="transmembrane region" description="Helical" evidence="7">
    <location>
        <begin position="64"/>
        <end position="84"/>
    </location>
</feature>
<feature type="non-terminal residue" evidence="9">
    <location>
        <position position="1"/>
    </location>
</feature>
<evidence type="ECO:0000256" key="7">
    <source>
        <dbReference type="SAM" id="Phobius"/>
    </source>
</evidence>
<sequence>MGVVSAAVDAVVALFSLIMAVTAPLFDSQVVLPLTLYPLPLVDIFRWLFDHYLAADPPPFFRGLVWLDLALLWPVSVANLYGILTRRPWSATTSLMAGVHMVTYLFAIFGEMFSSGRETPKLILLYVPFIVFAVASVMRGLCSCSPQTMEGSPVAALRARKKRFEFTRKCGTWTCVQLFVNHRSTIVEEEESRNRAGVLKKRDRQPILPSPARSRGHEIGRHPSSRRSTGERGTMGVISAAVDAAVALFSLTIIVAAPLIDAQSVLPHSLFPAQLLDLKRWYAAEFDDYLVARPPGFFRGLVWLELVFHWPLAVANLYGLLTRRRWASTTSLMAGVSTLTSMSAVLGEMFASGKATPKLLLMYVPFAVFAVIAILRGLCSCSQRTTASSTLGPSARKKRFIWAYVWRKSQMQDVGLKLVQDQSVTDWARVYKVQNFKREQKGTKKTSVILGRLKVVWT</sequence>
<feature type="transmembrane region" description="Helical" evidence="7">
    <location>
        <begin position="235"/>
        <end position="260"/>
    </location>
</feature>
<evidence type="ECO:0000313" key="9">
    <source>
        <dbReference type="EMBL" id="TVU39429.1"/>
    </source>
</evidence>
<proteinExistence type="predicted"/>
<feature type="domain" description="EXPERA" evidence="8">
    <location>
        <begin position="242"/>
        <end position="374"/>
    </location>
</feature>
<gene>
    <name evidence="9" type="ORF">EJB05_12848</name>
</gene>
<comment type="subcellular location">
    <subcellularLocation>
        <location evidence="1">Membrane</location>
        <topology evidence="1">Multi-pass membrane protein</topology>
    </subcellularLocation>
</comment>
<evidence type="ECO:0000256" key="2">
    <source>
        <dbReference type="ARBA" id="ARBA00022692"/>
    </source>
</evidence>
<keyword evidence="2 5" id="KW-0812">Transmembrane</keyword>
<dbReference type="PROSITE" id="PS51751">
    <property type="entry name" value="EXPERA"/>
    <property type="match status" value="2"/>
</dbReference>
<evidence type="ECO:0000256" key="4">
    <source>
        <dbReference type="ARBA" id="ARBA00023136"/>
    </source>
</evidence>
<feature type="transmembrane region" description="Helical" evidence="7">
    <location>
        <begin position="300"/>
        <end position="320"/>
    </location>
</feature>
<evidence type="ECO:0000313" key="10">
    <source>
        <dbReference type="Proteomes" id="UP000324897"/>
    </source>
</evidence>
<evidence type="ECO:0000256" key="3">
    <source>
        <dbReference type="ARBA" id="ARBA00022989"/>
    </source>
</evidence>